<dbReference type="AlphaFoldDB" id="A0A1R1X558"/>
<gene>
    <name evidence="3" type="ORF">AYI70_g10740</name>
    <name evidence="4" type="ORF">AYI70_g4579</name>
</gene>
<dbReference type="InterPro" id="IPR036641">
    <property type="entry name" value="HPT_dom_sf"/>
</dbReference>
<dbReference type="EMBL" id="LSSN01001430">
    <property type="protein sequence ID" value="OMJ19678.1"/>
    <property type="molecule type" value="Genomic_DNA"/>
</dbReference>
<dbReference type="SUPFAM" id="SSF47226">
    <property type="entry name" value="Histidine-containing phosphotransfer domain, HPT domain"/>
    <property type="match status" value="1"/>
</dbReference>
<keyword evidence="5" id="KW-1185">Reference proteome</keyword>
<proteinExistence type="predicted"/>
<dbReference type="STRING" id="133412.A0A1R1X558"/>
<dbReference type="CDD" id="cd00088">
    <property type="entry name" value="HPT"/>
    <property type="match status" value="1"/>
</dbReference>
<dbReference type="OrthoDB" id="1673781at2759"/>
<sequence length="137" mass="15451">MSLAMDEVPDDTGILDQEVFEQILELDDDSQDFLKGLIFNYYNQVQSALIQLENSLNSSDLAGISSIGHSLKGSSASLGLIKMREISERLQKIGDYHAEIDPNMPIQILLKAAEKELDNLHSEYKKVVQLFNYFLND</sequence>
<dbReference type="EMBL" id="LSSN01005323">
    <property type="protein sequence ID" value="OMJ09763.1"/>
    <property type="molecule type" value="Genomic_DNA"/>
</dbReference>
<comment type="caution">
    <text evidence="3">The sequence shown here is derived from an EMBL/GenBank/DDBJ whole genome shotgun (WGS) entry which is preliminary data.</text>
</comment>
<reference evidence="3 5" key="1">
    <citation type="submission" date="2017-01" db="EMBL/GenBank/DDBJ databases">
        <authorList>
            <person name="Mah S.A."/>
            <person name="Swanson W.J."/>
            <person name="Moy G.W."/>
            <person name="Vacquier V.D."/>
        </authorList>
    </citation>
    <scope>NUCLEOTIDE SEQUENCE [LARGE SCALE GENOMIC DNA]</scope>
    <source>
        <strain evidence="3 5">GSMNP</strain>
    </source>
</reference>
<dbReference type="GO" id="GO:0043424">
    <property type="term" value="F:protein histidine kinase binding"/>
    <property type="evidence" value="ECO:0007669"/>
    <property type="project" value="InterPro"/>
</dbReference>
<dbReference type="GO" id="GO:0000160">
    <property type="term" value="P:phosphorelay signal transduction system"/>
    <property type="evidence" value="ECO:0007669"/>
    <property type="project" value="InterPro"/>
</dbReference>
<keyword evidence="1" id="KW-0597">Phosphoprotein</keyword>
<dbReference type="GO" id="GO:0005634">
    <property type="term" value="C:nucleus"/>
    <property type="evidence" value="ECO:0007669"/>
    <property type="project" value="TreeGrafter"/>
</dbReference>
<dbReference type="Proteomes" id="UP000187283">
    <property type="component" value="Unassembled WGS sequence"/>
</dbReference>
<protein>
    <submittedName>
        <fullName evidence="3">Multistep phosphorelay regulator 1</fullName>
    </submittedName>
</protein>
<dbReference type="Pfam" id="PF01627">
    <property type="entry name" value="Hpt"/>
    <property type="match status" value="1"/>
</dbReference>
<dbReference type="PANTHER" id="PTHR28242">
    <property type="entry name" value="PHOSPHORELAY INTERMEDIATE PROTEIN YPD1"/>
    <property type="match status" value="1"/>
</dbReference>
<name>A0A1R1X558_9FUNG</name>
<organism evidence="3 5">
    <name type="scientific">Smittium culicis</name>
    <dbReference type="NCBI Taxonomy" id="133412"/>
    <lineage>
        <taxon>Eukaryota</taxon>
        <taxon>Fungi</taxon>
        <taxon>Fungi incertae sedis</taxon>
        <taxon>Zoopagomycota</taxon>
        <taxon>Kickxellomycotina</taxon>
        <taxon>Harpellomycetes</taxon>
        <taxon>Harpellales</taxon>
        <taxon>Legeriomycetaceae</taxon>
        <taxon>Smittium</taxon>
    </lineage>
</organism>
<evidence type="ECO:0000313" key="3">
    <source>
        <dbReference type="EMBL" id="OMJ09763.1"/>
    </source>
</evidence>
<dbReference type="InterPro" id="IPR045871">
    <property type="entry name" value="AHP1-5/YPD1"/>
</dbReference>
<evidence type="ECO:0000313" key="5">
    <source>
        <dbReference type="Proteomes" id="UP000187283"/>
    </source>
</evidence>
<dbReference type="PROSITE" id="PS50894">
    <property type="entry name" value="HPT"/>
    <property type="match status" value="1"/>
</dbReference>
<evidence type="ECO:0000313" key="4">
    <source>
        <dbReference type="EMBL" id="OMJ19678.1"/>
    </source>
</evidence>
<feature type="modified residue" description="Phosphohistidine" evidence="1">
    <location>
        <position position="69"/>
    </location>
</feature>
<evidence type="ECO:0000256" key="1">
    <source>
        <dbReference type="PROSITE-ProRule" id="PRU00110"/>
    </source>
</evidence>
<dbReference type="GO" id="GO:0009927">
    <property type="term" value="F:histidine phosphotransfer kinase activity"/>
    <property type="evidence" value="ECO:0007669"/>
    <property type="project" value="InterPro"/>
</dbReference>
<accession>A0A1R1X558</accession>
<dbReference type="GO" id="GO:0005737">
    <property type="term" value="C:cytoplasm"/>
    <property type="evidence" value="ECO:0007669"/>
    <property type="project" value="TreeGrafter"/>
</dbReference>
<evidence type="ECO:0000259" key="2">
    <source>
        <dbReference type="PROSITE" id="PS50894"/>
    </source>
</evidence>
<dbReference type="SMART" id="SM00073">
    <property type="entry name" value="HPT"/>
    <property type="match status" value="1"/>
</dbReference>
<feature type="domain" description="HPt" evidence="2">
    <location>
        <begin position="30"/>
        <end position="127"/>
    </location>
</feature>
<dbReference type="PANTHER" id="PTHR28242:SF52">
    <property type="entry name" value="PHOSPHORELAY INTERMEDIATE PROTEIN YPD1"/>
    <property type="match status" value="1"/>
</dbReference>
<dbReference type="InterPro" id="IPR008207">
    <property type="entry name" value="Sig_transdc_His_kin_Hpt_dom"/>
</dbReference>
<dbReference type="Gene3D" id="1.20.120.160">
    <property type="entry name" value="HPT domain"/>
    <property type="match status" value="1"/>
</dbReference>